<dbReference type="EMBL" id="DF237055">
    <property type="protein sequence ID" value="GAQ82278.1"/>
    <property type="molecule type" value="Genomic_DNA"/>
</dbReference>
<name>A0A1Y1I2C2_KLENI</name>
<organism evidence="2 3">
    <name type="scientific">Klebsormidium nitens</name>
    <name type="common">Green alga</name>
    <name type="synonym">Ulothrix nitens</name>
    <dbReference type="NCBI Taxonomy" id="105231"/>
    <lineage>
        <taxon>Eukaryota</taxon>
        <taxon>Viridiplantae</taxon>
        <taxon>Streptophyta</taxon>
        <taxon>Klebsormidiophyceae</taxon>
        <taxon>Klebsormidiales</taxon>
        <taxon>Klebsormidiaceae</taxon>
        <taxon>Klebsormidium</taxon>
    </lineage>
</organism>
<dbReference type="AlphaFoldDB" id="A0A1Y1I2C2"/>
<feature type="compositionally biased region" description="Basic and acidic residues" evidence="1">
    <location>
        <begin position="1"/>
        <end position="11"/>
    </location>
</feature>
<feature type="compositionally biased region" description="Basic and acidic residues" evidence="1">
    <location>
        <begin position="21"/>
        <end position="39"/>
    </location>
</feature>
<gene>
    <name evidence="2" type="ORF">KFL_001060100</name>
</gene>
<evidence type="ECO:0008006" key="4">
    <source>
        <dbReference type="Google" id="ProtNLM"/>
    </source>
</evidence>
<keyword evidence="3" id="KW-1185">Reference proteome</keyword>
<feature type="compositionally biased region" description="Polar residues" evidence="1">
    <location>
        <begin position="80"/>
        <end position="94"/>
    </location>
</feature>
<feature type="compositionally biased region" description="Basic and acidic residues" evidence="1">
    <location>
        <begin position="69"/>
        <end position="79"/>
    </location>
</feature>
<accession>A0A1Y1I2C2</accession>
<evidence type="ECO:0000256" key="1">
    <source>
        <dbReference type="SAM" id="MobiDB-lite"/>
    </source>
</evidence>
<feature type="region of interest" description="Disordered" evidence="1">
    <location>
        <begin position="1"/>
        <end position="123"/>
    </location>
</feature>
<sequence length="366" mass="39371">MAAESGQKRPAEGSNPAQTALEKRSKGESSVRGIKEGAEGRVCSESGHEKRGPCPDAKSNRVPTSQDGAADKDSGEHGQKGNSAPGNPSSQPPQETAKDPFGSYSDTEETPVEAFPSGAVVTIKDDGKPERRFRIVGSPLGRSLCRLGADILAQLHLHDCLMMFHRDIRPSNILARQGVISGGPATPLFDTQGAAHAAVLPGSRSASDDPQQSPAVTSTPPEPAQQYPPESFTLCDFDLASVPNATEQWKVLMTWTSIVHDPIFQPHTLRGNMLNPNDGSLSLCFVLAVVHGGWQASALPWASAEDVPEVLRTFDTWVKDEDEVLGLGDVHREVANFVHAAKRAQWSFRFEEWSARLRAAADELGQ</sequence>
<evidence type="ECO:0000313" key="2">
    <source>
        <dbReference type="EMBL" id="GAQ82278.1"/>
    </source>
</evidence>
<feature type="region of interest" description="Disordered" evidence="1">
    <location>
        <begin position="201"/>
        <end position="227"/>
    </location>
</feature>
<evidence type="ECO:0000313" key="3">
    <source>
        <dbReference type="Proteomes" id="UP000054558"/>
    </source>
</evidence>
<proteinExistence type="predicted"/>
<feature type="compositionally biased region" description="Polar residues" evidence="1">
    <location>
        <begin position="204"/>
        <end position="219"/>
    </location>
</feature>
<dbReference type="Proteomes" id="UP000054558">
    <property type="component" value="Unassembled WGS sequence"/>
</dbReference>
<protein>
    <recommendedName>
        <fullName evidence="4">Protein kinase domain-containing protein</fullName>
    </recommendedName>
</protein>
<reference evidence="2 3" key="1">
    <citation type="journal article" date="2014" name="Nat. Commun.">
        <title>Klebsormidium flaccidum genome reveals primary factors for plant terrestrial adaptation.</title>
        <authorList>
            <person name="Hori K."/>
            <person name="Maruyama F."/>
            <person name="Fujisawa T."/>
            <person name="Togashi T."/>
            <person name="Yamamoto N."/>
            <person name="Seo M."/>
            <person name="Sato S."/>
            <person name="Yamada T."/>
            <person name="Mori H."/>
            <person name="Tajima N."/>
            <person name="Moriyama T."/>
            <person name="Ikeuchi M."/>
            <person name="Watanabe M."/>
            <person name="Wada H."/>
            <person name="Kobayashi K."/>
            <person name="Saito M."/>
            <person name="Masuda T."/>
            <person name="Sasaki-Sekimoto Y."/>
            <person name="Mashiguchi K."/>
            <person name="Awai K."/>
            <person name="Shimojima M."/>
            <person name="Masuda S."/>
            <person name="Iwai M."/>
            <person name="Nobusawa T."/>
            <person name="Narise T."/>
            <person name="Kondo S."/>
            <person name="Saito H."/>
            <person name="Sato R."/>
            <person name="Murakawa M."/>
            <person name="Ihara Y."/>
            <person name="Oshima-Yamada Y."/>
            <person name="Ohtaka K."/>
            <person name="Satoh M."/>
            <person name="Sonobe K."/>
            <person name="Ishii M."/>
            <person name="Ohtani R."/>
            <person name="Kanamori-Sato M."/>
            <person name="Honoki R."/>
            <person name="Miyazaki D."/>
            <person name="Mochizuki H."/>
            <person name="Umetsu J."/>
            <person name="Higashi K."/>
            <person name="Shibata D."/>
            <person name="Kamiya Y."/>
            <person name="Sato N."/>
            <person name="Nakamura Y."/>
            <person name="Tabata S."/>
            <person name="Ida S."/>
            <person name="Kurokawa K."/>
            <person name="Ohta H."/>
        </authorList>
    </citation>
    <scope>NUCLEOTIDE SEQUENCE [LARGE SCALE GENOMIC DNA]</scope>
    <source>
        <strain evidence="2 3">NIES-2285</strain>
    </source>
</reference>